<feature type="compositionally biased region" description="Basic and acidic residues" evidence="5">
    <location>
        <begin position="187"/>
        <end position="202"/>
    </location>
</feature>
<keyword evidence="2 4" id="KW-0378">Hydrolase</keyword>
<reference evidence="8" key="1">
    <citation type="journal article" date="2019" name="Sci. Rep.">
        <title>Draft genome of Tanacetum cinerariifolium, the natural source of mosquito coil.</title>
        <authorList>
            <person name="Yamashiro T."/>
            <person name="Shiraishi A."/>
            <person name="Satake H."/>
            <person name="Nakayama K."/>
        </authorList>
    </citation>
    <scope>NUCLEOTIDE SEQUENCE</scope>
</reference>
<comment type="caution">
    <text evidence="8">The sequence shown here is derived from an EMBL/GenBank/DDBJ whole genome shotgun (WGS) entry which is preliminary data.</text>
</comment>
<keyword evidence="6" id="KW-0812">Transmembrane</keyword>
<feature type="region of interest" description="Disordered" evidence="5">
    <location>
        <begin position="475"/>
        <end position="533"/>
    </location>
</feature>
<evidence type="ECO:0000256" key="2">
    <source>
        <dbReference type="ARBA" id="ARBA00022801"/>
    </source>
</evidence>
<dbReference type="Pfam" id="PF00295">
    <property type="entry name" value="Glyco_hydro_28"/>
    <property type="match status" value="1"/>
</dbReference>
<comment type="similarity">
    <text evidence="1 4">Belongs to the glycosyl hydrolase 28 family.</text>
</comment>
<feature type="compositionally biased region" description="Low complexity" evidence="5">
    <location>
        <begin position="348"/>
        <end position="371"/>
    </location>
</feature>
<evidence type="ECO:0000256" key="6">
    <source>
        <dbReference type="SAM" id="Phobius"/>
    </source>
</evidence>
<dbReference type="PANTHER" id="PTHR31339">
    <property type="entry name" value="PECTIN LYASE-RELATED"/>
    <property type="match status" value="1"/>
</dbReference>
<feature type="compositionally biased region" description="Gly residues" evidence="5">
    <location>
        <begin position="479"/>
        <end position="501"/>
    </location>
</feature>
<organism evidence="8">
    <name type="scientific">Tanacetum cinerariifolium</name>
    <name type="common">Dalmatian daisy</name>
    <name type="synonym">Chrysanthemum cinerariifolium</name>
    <dbReference type="NCBI Taxonomy" id="118510"/>
    <lineage>
        <taxon>Eukaryota</taxon>
        <taxon>Viridiplantae</taxon>
        <taxon>Streptophyta</taxon>
        <taxon>Embryophyta</taxon>
        <taxon>Tracheophyta</taxon>
        <taxon>Spermatophyta</taxon>
        <taxon>Magnoliopsida</taxon>
        <taxon>eudicotyledons</taxon>
        <taxon>Gunneridae</taxon>
        <taxon>Pentapetalae</taxon>
        <taxon>asterids</taxon>
        <taxon>campanulids</taxon>
        <taxon>Asterales</taxon>
        <taxon>Asteraceae</taxon>
        <taxon>Asteroideae</taxon>
        <taxon>Anthemideae</taxon>
        <taxon>Anthemidinae</taxon>
        <taxon>Tanacetum</taxon>
    </lineage>
</organism>
<dbReference type="Gene3D" id="2.160.20.10">
    <property type="entry name" value="Single-stranded right-handed beta-helix, Pectin lyase-like"/>
    <property type="match status" value="1"/>
</dbReference>
<feature type="compositionally biased region" description="Low complexity" evidence="5">
    <location>
        <begin position="281"/>
        <end position="300"/>
    </location>
</feature>
<dbReference type="AlphaFoldDB" id="A0A699JYT5"/>
<evidence type="ECO:0000256" key="7">
    <source>
        <dbReference type="SAM" id="SignalP"/>
    </source>
</evidence>
<name>A0A699JYT5_TANCI</name>
<keyword evidence="3 4" id="KW-0326">Glycosidase</keyword>
<sequence>KSAVTLQLDTLATLLASPVMADFTVGGKVVNLLNGPGTAIHDVVLTGAGTIDGNGAAWWAAFQANSALVRPRLIGIANCQNLTVTGLTLTNSPSFHLVPSQCQNVVITKVKIKAPATSPNTDGIDPANCDGVTITNCLIDTGDDNIAIKGGRRNLVGGAQRGREQLHLHGHYQWHPHQVRAGSGWPDSERELPQHNDDERAQPTHHQHGLCPQPEQRLPHRRAPGHGLLGDSLKVGQLAAHLVLNRVRAACRPGREQLVSRRGKNPAGAGRRPAAARRLARQPAAAAPAQPVARPGPAGRFRPRRACPSRARSAPAGGPGPRPGSGARTAARRAWAGARQLFRHRAGARPAPDAGRRPAGGARRSGPARKPMGQRCGTPSEVGVDCPNFTNPALPKHFSFQFWVAAVVTGVAAGLAAGLLMKLLRLPRWGADGRRPLAGPPLLAQAGLGTFLRYLAARGRAAAAGLPLQRGALRRAREPGGGARARVGSEGGGRGLWGGPGQPRPPHPARAAAAGRLRGRGGHGGRLQRPVWRGPLRAGSAAGLAGAARRAASAHRLVYCHLGLVAAAATGAHVHRARGGRYPGPARLERAFRAAGRGGVGRLRAAGGAGPPLPAGWQRPLVAAAGRVRRPGAGLGAVSRAAGQRPQRGAERH</sequence>
<dbReference type="InterPro" id="IPR012334">
    <property type="entry name" value="Pectin_lyas_fold"/>
</dbReference>
<dbReference type="PANTHER" id="PTHR31339:SF9">
    <property type="entry name" value="PLASMIN AND FIBRONECTIN-BINDING PROTEIN A"/>
    <property type="match status" value="1"/>
</dbReference>
<evidence type="ECO:0000256" key="5">
    <source>
        <dbReference type="SAM" id="MobiDB-lite"/>
    </source>
</evidence>
<evidence type="ECO:0000256" key="4">
    <source>
        <dbReference type="RuleBase" id="RU361169"/>
    </source>
</evidence>
<proteinExistence type="inferred from homology"/>
<gene>
    <name evidence="8" type="ORF">Tci_634133</name>
</gene>
<feature type="non-terminal residue" evidence="8">
    <location>
        <position position="1"/>
    </location>
</feature>
<keyword evidence="6" id="KW-0472">Membrane</keyword>
<evidence type="ECO:0000256" key="1">
    <source>
        <dbReference type="ARBA" id="ARBA00008834"/>
    </source>
</evidence>
<evidence type="ECO:0000313" key="8">
    <source>
        <dbReference type="EMBL" id="GFA62161.1"/>
    </source>
</evidence>
<dbReference type="InterPro" id="IPR011050">
    <property type="entry name" value="Pectin_lyase_fold/virulence"/>
</dbReference>
<feature type="compositionally biased region" description="Low complexity" evidence="5">
    <location>
        <begin position="324"/>
        <end position="339"/>
    </location>
</feature>
<protein>
    <submittedName>
        <fullName evidence="8">Probable polygalacturonase</fullName>
    </submittedName>
</protein>
<feature type="region of interest" description="Disordered" evidence="5">
    <location>
        <begin position="255"/>
        <end position="379"/>
    </location>
</feature>
<accession>A0A699JYT5</accession>
<keyword evidence="7" id="KW-0732">Signal</keyword>
<evidence type="ECO:0000256" key="3">
    <source>
        <dbReference type="ARBA" id="ARBA00023295"/>
    </source>
</evidence>
<dbReference type="InterPro" id="IPR051801">
    <property type="entry name" value="GH28_Enzymes"/>
</dbReference>
<dbReference type="EMBL" id="BKCJ010456776">
    <property type="protein sequence ID" value="GFA62161.1"/>
    <property type="molecule type" value="Genomic_DNA"/>
</dbReference>
<feature type="signal peptide" evidence="7">
    <location>
        <begin position="1"/>
        <end position="21"/>
    </location>
</feature>
<feature type="region of interest" description="Disordered" evidence="5">
    <location>
        <begin position="634"/>
        <end position="653"/>
    </location>
</feature>
<dbReference type="SUPFAM" id="SSF51126">
    <property type="entry name" value="Pectin lyase-like"/>
    <property type="match status" value="1"/>
</dbReference>
<feature type="region of interest" description="Disordered" evidence="5">
    <location>
        <begin position="177"/>
        <end position="229"/>
    </location>
</feature>
<dbReference type="GO" id="GO:0005975">
    <property type="term" value="P:carbohydrate metabolic process"/>
    <property type="evidence" value="ECO:0007669"/>
    <property type="project" value="InterPro"/>
</dbReference>
<dbReference type="InterPro" id="IPR000743">
    <property type="entry name" value="Glyco_hydro_28"/>
</dbReference>
<feature type="chain" id="PRO_5025417795" evidence="7">
    <location>
        <begin position="22"/>
        <end position="653"/>
    </location>
</feature>
<dbReference type="GO" id="GO:0004650">
    <property type="term" value="F:polygalacturonase activity"/>
    <property type="evidence" value="ECO:0007669"/>
    <property type="project" value="InterPro"/>
</dbReference>
<keyword evidence="6" id="KW-1133">Transmembrane helix</keyword>
<feature type="transmembrane region" description="Helical" evidence="6">
    <location>
        <begin position="400"/>
        <end position="420"/>
    </location>
</feature>